<evidence type="ECO:0000313" key="2">
    <source>
        <dbReference type="Proteomes" id="UP000694390"/>
    </source>
</evidence>
<organism evidence="1 2">
    <name type="scientific">Gopherus evgoodei</name>
    <name type="common">Goodes thornscrub tortoise</name>
    <dbReference type="NCBI Taxonomy" id="1825980"/>
    <lineage>
        <taxon>Eukaryota</taxon>
        <taxon>Metazoa</taxon>
        <taxon>Chordata</taxon>
        <taxon>Craniata</taxon>
        <taxon>Vertebrata</taxon>
        <taxon>Euteleostomi</taxon>
        <taxon>Archelosauria</taxon>
        <taxon>Testudinata</taxon>
        <taxon>Testudines</taxon>
        <taxon>Cryptodira</taxon>
        <taxon>Durocryptodira</taxon>
        <taxon>Testudinoidea</taxon>
        <taxon>Testudinidae</taxon>
        <taxon>Gopherus</taxon>
    </lineage>
</organism>
<protein>
    <recommendedName>
        <fullName evidence="3">GST N-terminal domain-containing protein</fullName>
    </recommendedName>
</protein>
<reference evidence="1" key="3">
    <citation type="submission" date="2025-09" db="UniProtKB">
        <authorList>
            <consortium name="Ensembl"/>
        </authorList>
    </citation>
    <scope>IDENTIFICATION</scope>
</reference>
<dbReference type="GeneTree" id="ENSGT00960000191055"/>
<dbReference type="AlphaFoldDB" id="A0A8C5EW51"/>
<dbReference type="PANTHER" id="PTHR43917">
    <property type="match status" value="1"/>
</dbReference>
<name>A0A8C5EW51_9SAUR</name>
<dbReference type="PANTHER" id="PTHR43917:SF9">
    <property type="entry name" value="GLUTATHIONE S-TRANSFERASE THETA-1"/>
    <property type="match status" value="1"/>
</dbReference>
<evidence type="ECO:0000313" key="1">
    <source>
        <dbReference type="Ensembl" id="ENSGEVP00005020501.1"/>
    </source>
</evidence>
<dbReference type="Proteomes" id="UP000694390">
    <property type="component" value="Chromosome 13"/>
</dbReference>
<evidence type="ECO:0008006" key="3">
    <source>
        <dbReference type="Google" id="ProtNLM"/>
    </source>
</evidence>
<dbReference type="GO" id="GO:0005737">
    <property type="term" value="C:cytoplasm"/>
    <property type="evidence" value="ECO:0007669"/>
    <property type="project" value="TreeGrafter"/>
</dbReference>
<reference evidence="1" key="2">
    <citation type="submission" date="2025-08" db="UniProtKB">
        <authorList>
            <consortium name="Ensembl"/>
        </authorList>
    </citation>
    <scope>IDENTIFICATION</scope>
</reference>
<accession>A0A8C5EW51</accession>
<dbReference type="GO" id="GO:0004364">
    <property type="term" value="F:glutathione transferase activity"/>
    <property type="evidence" value="ECO:0007669"/>
    <property type="project" value="TreeGrafter"/>
</dbReference>
<dbReference type="Gene3D" id="3.40.30.10">
    <property type="entry name" value="Glutaredoxin"/>
    <property type="match status" value="1"/>
</dbReference>
<dbReference type="OrthoDB" id="422574at2759"/>
<proteinExistence type="predicted"/>
<dbReference type="Ensembl" id="ENSGEVT00005021527.1">
    <property type="protein sequence ID" value="ENSGEVP00005020501.1"/>
    <property type="gene ID" value="ENSGEVG00005014557.1"/>
</dbReference>
<dbReference type="InterPro" id="IPR051369">
    <property type="entry name" value="GST_Theta"/>
</dbReference>
<dbReference type="GO" id="GO:0006749">
    <property type="term" value="P:glutathione metabolic process"/>
    <property type="evidence" value="ECO:0007669"/>
    <property type="project" value="TreeGrafter"/>
</dbReference>
<reference evidence="1" key="1">
    <citation type="submission" date="2019-06" db="EMBL/GenBank/DDBJ databases">
        <title>G10K-VGP Goodes thornscrub tortoise genome, primary haplotype.</title>
        <authorList>
            <person name="Murphy B."/>
            <person name="Edwards T."/>
            <person name="Rhie A."/>
            <person name="Koren S."/>
            <person name="Phillippy A."/>
            <person name="Fedrigo O."/>
            <person name="Haase B."/>
            <person name="Mountcastle J."/>
            <person name="Lewin H."/>
            <person name="Damas J."/>
            <person name="Howe K."/>
            <person name="Formenti G."/>
            <person name="Myers G."/>
            <person name="Durbin R."/>
            <person name="Jarvis E.D."/>
        </authorList>
    </citation>
    <scope>NUCLEOTIDE SEQUENCE [LARGE SCALE GENOMIC DNA]</scope>
</reference>
<sequence>MGIELYLDLLSPPCRSVYIFVKKNNIPFTFKQMEVLKGKGRS</sequence>
<keyword evidence="2" id="KW-1185">Reference proteome</keyword>